<dbReference type="Proteomes" id="UP000461730">
    <property type="component" value="Unassembled WGS sequence"/>
</dbReference>
<accession>A0A7K1U887</accession>
<keyword evidence="2" id="KW-1185">Reference proteome</keyword>
<dbReference type="InterPro" id="IPR011250">
    <property type="entry name" value="OMP/PagP_B-barrel"/>
</dbReference>
<dbReference type="RefSeq" id="WP_157307970.1">
    <property type="nucleotide sequence ID" value="NZ_WRXN01000009.1"/>
</dbReference>
<evidence type="ECO:0000313" key="1">
    <source>
        <dbReference type="EMBL" id="MVT10526.1"/>
    </source>
</evidence>
<sequence length="191" mass="21271">MQILKRFWCLLPVILFTGVVIAQQKKKTGGFYNIDEVGIQFSDKKGLVLRAIGGYRFNSHLQAGVGVGLDDYTLRSVPLFGDARYDLNGTKNTFFAYGGAGISFPWITSNQFPGYYGKHPDKTVPGFYGHAGIGYKIRTGKNDFHIAVGYSRAAMKLKYESVAIWPQPVLLGYTSYEYKFNRISIVAGITL</sequence>
<reference evidence="1 2" key="1">
    <citation type="submission" date="2019-12" db="EMBL/GenBank/DDBJ databases">
        <title>Chitinophaga sp. strain ysch24 (GDMCC 1.1355), whole genome shotgun sequence.</title>
        <authorList>
            <person name="Zhang X."/>
        </authorList>
    </citation>
    <scope>NUCLEOTIDE SEQUENCE [LARGE SCALE GENOMIC DNA]</scope>
    <source>
        <strain evidence="2">ysch24</strain>
    </source>
</reference>
<dbReference type="AlphaFoldDB" id="A0A7K1U887"/>
<proteinExistence type="predicted"/>
<comment type="caution">
    <text evidence="1">The sequence shown here is derived from an EMBL/GenBank/DDBJ whole genome shotgun (WGS) entry which is preliminary data.</text>
</comment>
<dbReference type="EMBL" id="WRXN01000009">
    <property type="protein sequence ID" value="MVT10526.1"/>
    <property type="molecule type" value="Genomic_DNA"/>
</dbReference>
<dbReference type="SUPFAM" id="SSF56925">
    <property type="entry name" value="OMPA-like"/>
    <property type="match status" value="1"/>
</dbReference>
<organism evidence="1 2">
    <name type="scientific">Chitinophaga tropicalis</name>
    <dbReference type="NCBI Taxonomy" id="2683588"/>
    <lineage>
        <taxon>Bacteria</taxon>
        <taxon>Pseudomonadati</taxon>
        <taxon>Bacteroidota</taxon>
        <taxon>Chitinophagia</taxon>
        <taxon>Chitinophagales</taxon>
        <taxon>Chitinophagaceae</taxon>
        <taxon>Chitinophaga</taxon>
    </lineage>
</organism>
<evidence type="ECO:0000313" key="2">
    <source>
        <dbReference type="Proteomes" id="UP000461730"/>
    </source>
</evidence>
<protein>
    <recommendedName>
        <fullName evidence="3">Outer membrane protein beta-barrel domain-containing protein</fullName>
    </recommendedName>
</protein>
<evidence type="ECO:0008006" key="3">
    <source>
        <dbReference type="Google" id="ProtNLM"/>
    </source>
</evidence>
<name>A0A7K1U887_9BACT</name>
<gene>
    <name evidence="1" type="ORF">GO493_19795</name>
</gene>